<dbReference type="EMBL" id="KZ825142">
    <property type="protein sequence ID" value="PYI18598.1"/>
    <property type="molecule type" value="Genomic_DNA"/>
</dbReference>
<evidence type="ECO:0000259" key="3">
    <source>
        <dbReference type="Pfam" id="PF20521"/>
    </source>
</evidence>
<proteinExistence type="predicted"/>
<feature type="region of interest" description="Disordered" evidence="1">
    <location>
        <begin position="1"/>
        <end position="46"/>
    </location>
</feature>
<accession>A0A2V5H3N4</accession>
<keyword evidence="2" id="KW-0812">Transmembrane</keyword>
<dbReference type="Proteomes" id="UP000249829">
    <property type="component" value="Unassembled WGS sequence"/>
</dbReference>
<dbReference type="InterPro" id="IPR046624">
    <property type="entry name" value="CSS2_C"/>
</dbReference>
<evidence type="ECO:0000313" key="4">
    <source>
        <dbReference type="EMBL" id="PYI18598.1"/>
    </source>
</evidence>
<sequence length="178" mass="19407">MTNSSTASDPVIARTKPSFDTAKQPSPGFNTTSSTNREPETVSTSGSNKIFRTRGIFNRVLLFTTAAAVAWVAWAASHRGDCSLVSGEIDGWQYEYRAPGSNCDTSLSRHILESAIRHYLSKDENSNRACDTQCLSMDQGQSLKGHVKIGKAEVFNASAYCWPTWDLEGCGLKAANDF</sequence>
<evidence type="ECO:0000256" key="2">
    <source>
        <dbReference type="SAM" id="Phobius"/>
    </source>
</evidence>
<feature type="compositionally biased region" description="Polar residues" evidence="1">
    <location>
        <begin position="21"/>
        <end position="46"/>
    </location>
</feature>
<keyword evidence="2" id="KW-0472">Membrane</keyword>
<dbReference type="AlphaFoldDB" id="A0A2V5H3N4"/>
<evidence type="ECO:0000256" key="1">
    <source>
        <dbReference type="SAM" id="MobiDB-lite"/>
    </source>
</evidence>
<protein>
    <recommendedName>
        <fullName evidence="3">Secreted protein CSS2 C-terminal domain-containing protein</fullName>
    </recommendedName>
</protein>
<organism evidence="4 5">
    <name type="scientific">Aspergillus violaceofuscus (strain CBS 115571)</name>
    <dbReference type="NCBI Taxonomy" id="1450538"/>
    <lineage>
        <taxon>Eukaryota</taxon>
        <taxon>Fungi</taxon>
        <taxon>Dikarya</taxon>
        <taxon>Ascomycota</taxon>
        <taxon>Pezizomycotina</taxon>
        <taxon>Eurotiomycetes</taxon>
        <taxon>Eurotiomycetidae</taxon>
        <taxon>Eurotiales</taxon>
        <taxon>Aspergillaceae</taxon>
        <taxon>Aspergillus</taxon>
    </lineage>
</organism>
<gene>
    <name evidence="4" type="ORF">BO99DRAFT_162399</name>
</gene>
<dbReference type="Pfam" id="PF20521">
    <property type="entry name" value="DUF6736"/>
    <property type="match status" value="1"/>
</dbReference>
<reference evidence="4 5" key="1">
    <citation type="submission" date="2018-02" db="EMBL/GenBank/DDBJ databases">
        <title>The genomes of Aspergillus section Nigri reveals drivers in fungal speciation.</title>
        <authorList>
            <consortium name="DOE Joint Genome Institute"/>
            <person name="Vesth T.C."/>
            <person name="Nybo J."/>
            <person name="Theobald S."/>
            <person name="Brandl J."/>
            <person name="Frisvad J.C."/>
            <person name="Nielsen K.F."/>
            <person name="Lyhne E.K."/>
            <person name="Kogle M.E."/>
            <person name="Kuo A."/>
            <person name="Riley R."/>
            <person name="Clum A."/>
            <person name="Nolan M."/>
            <person name="Lipzen A."/>
            <person name="Salamov A."/>
            <person name="Henrissat B."/>
            <person name="Wiebenga A."/>
            <person name="De vries R.P."/>
            <person name="Grigoriev I.V."/>
            <person name="Mortensen U.H."/>
            <person name="Andersen M.R."/>
            <person name="Baker S.E."/>
        </authorList>
    </citation>
    <scope>NUCLEOTIDE SEQUENCE [LARGE SCALE GENOMIC DNA]</scope>
    <source>
        <strain evidence="4 5">CBS 115571</strain>
    </source>
</reference>
<evidence type="ECO:0000313" key="5">
    <source>
        <dbReference type="Proteomes" id="UP000249829"/>
    </source>
</evidence>
<feature type="transmembrane region" description="Helical" evidence="2">
    <location>
        <begin position="56"/>
        <end position="76"/>
    </location>
</feature>
<keyword evidence="5" id="KW-1185">Reference proteome</keyword>
<feature type="domain" description="Secreted protein CSS2 C-terminal" evidence="3">
    <location>
        <begin position="52"/>
        <end position="160"/>
    </location>
</feature>
<name>A0A2V5H3N4_ASPV1</name>
<keyword evidence="2" id="KW-1133">Transmembrane helix</keyword>